<evidence type="ECO:0000256" key="8">
    <source>
        <dbReference type="ARBA" id="ARBA00022982"/>
    </source>
</evidence>
<keyword evidence="7" id="KW-0479">Metal-binding</keyword>
<keyword evidence="3" id="KW-0813">Transport</keyword>
<gene>
    <name evidence="15" type="ORF">CWE08_07270</name>
</gene>
<dbReference type="GO" id="GO:0005886">
    <property type="term" value="C:plasma membrane"/>
    <property type="evidence" value="ECO:0007669"/>
    <property type="project" value="UniProtKB-SubCell"/>
</dbReference>
<reference evidence="16" key="1">
    <citation type="journal article" date="2018" name="Front. Microbiol.">
        <title>Genome-Based Analysis Reveals the Taxonomy and Diversity of the Family Idiomarinaceae.</title>
        <authorList>
            <person name="Liu Y."/>
            <person name="Lai Q."/>
            <person name="Shao Z."/>
        </authorList>
    </citation>
    <scope>NUCLEOTIDE SEQUENCE [LARGE SCALE GENOMIC DNA]</scope>
    <source>
        <strain evidence="16">GBPy7</strain>
    </source>
</reference>
<feature type="transmembrane region" description="Helical" evidence="13">
    <location>
        <begin position="84"/>
        <end position="106"/>
    </location>
</feature>
<dbReference type="OrthoDB" id="1247465at2"/>
<evidence type="ECO:0000313" key="15">
    <source>
        <dbReference type="EMBL" id="RUO20895.1"/>
    </source>
</evidence>
<evidence type="ECO:0000256" key="2">
    <source>
        <dbReference type="ARBA" id="ARBA00004651"/>
    </source>
</evidence>
<evidence type="ECO:0000256" key="11">
    <source>
        <dbReference type="ARBA" id="ARBA00023136"/>
    </source>
</evidence>
<evidence type="ECO:0000313" key="16">
    <source>
        <dbReference type="Proteomes" id="UP000288395"/>
    </source>
</evidence>
<keyword evidence="9 13" id="KW-1133">Transmembrane helix</keyword>
<dbReference type="EMBL" id="PIPJ01000004">
    <property type="protein sequence ID" value="RUO20895.1"/>
    <property type="molecule type" value="Genomic_DNA"/>
</dbReference>
<dbReference type="RefSeq" id="WP_126767140.1">
    <property type="nucleotide sequence ID" value="NZ_PIPJ01000004.1"/>
</dbReference>
<dbReference type="GO" id="GO:0020037">
    <property type="term" value="F:heme binding"/>
    <property type="evidence" value="ECO:0007669"/>
    <property type="project" value="TreeGrafter"/>
</dbReference>
<dbReference type="GO" id="GO:0022904">
    <property type="term" value="P:respiratory electron transport chain"/>
    <property type="evidence" value="ECO:0007669"/>
    <property type="project" value="InterPro"/>
</dbReference>
<feature type="transmembrane region" description="Helical" evidence="13">
    <location>
        <begin position="45"/>
        <end position="64"/>
    </location>
</feature>
<evidence type="ECO:0000256" key="5">
    <source>
        <dbReference type="ARBA" id="ARBA00022617"/>
    </source>
</evidence>
<keyword evidence="8" id="KW-0249">Electron transport</keyword>
<dbReference type="InterPro" id="IPR052168">
    <property type="entry name" value="Cytochrome_b561_oxidase"/>
</dbReference>
<evidence type="ECO:0000256" key="12">
    <source>
        <dbReference type="ARBA" id="ARBA00037975"/>
    </source>
</evidence>
<dbReference type="GO" id="GO:0046872">
    <property type="term" value="F:metal ion binding"/>
    <property type="evidence" value="ECO:0007669"/>
    <property type="project" value="UniProtKB-KW"/>
</dbReference>
<dbReference type="InterPro" id="IPR011577">
    <property type="entry name" value="Cyt_b561_bac/Ni-Hgenase"/>
</dbReference>
<sequence>MSQPTTYALSARVMHWAMALLLLSMIFAGLAMVQSLQPWHLTLLGLHKSFGVIALLAVIVRLIIRLRNATPALPDSIPAMQKRIAHASHWLLYAAMFAMPLSGYFMQNAAGRPVAVFDWFTLPALLPESLPLYGFFREMHALVAWALIALLLIHIAAALHHGLVKRDGVLQSMTGRKQKQQ</sequence>
<feature type="transmembrane region" description="Helical" evidence="13">
    <location>
        <begin position="142"/>
        <end position="164"/>
    </location>
</feature>
<dbReference type="Proteomes" id="UP000288395">
    <property type="component" value="Unassembled WGS sequence"/>
</dbReference>
<keyword evidence="11 13" id="KW-0472">Membrane</keyword>
<organism evidence="15 16">
    <name type="scientific">Aliidiomarina iranensis</name>
    <dbReference type="NCBI Taxonomy" id="1434071"/>
    <lineage>
        <taxon>Bacteria</taxon>
        <taxon>Pseudomonadati</taxon>
        <taxon>Pseudomonadota</taxon>
        <taxon>Gammaproteobacteria</taxon>
        <taxon>Alteromonadales</taxon>
        <taxon>Idiomarinaceae</taxon>
        <taxon>Aliidiomarina</taxon>
    </lineage>
</organism>
<proteinExistence type="inferred from homology"/>
<dbReference type="GO" id="GO:0009055">
    <property type="term" value="F:electron transfer activity"/>
    <property type="evidence" value="ECO:0007669"/>
    <property type="project" value="InterPro"/>
</dbReference>
<evidence type="ECO:0000256" key="7">
    <source>
        <dbReference type="ARBA" id="ARBA00022723"/>
    </source>
</evidence>
<keyword evidence="16" id="KW-1185">Reference proteome</keyword>
<name>A0A432VWG1_9GAMM</name>
<evidence type="ECO:0000256" key="3">
    <source>
        <dbReference type="ARBA" id="ARBA00022448"/>
    </source>
</evidence>
<evidence type="ECO:0000256" key="1">
    <source>
        <dbReference type="ARBA" id="ARBA00001970"/>
    </source>
</evidence>
<keyword evidence="10" id="KW-0408">Iron</keyword>
<evidence type="ECO:0000259" key="14">
    <source>
        <dbReference type="Pfam" id="PF01292"/>
    </source>
</evidence>
<dbReference type="AlphaFoldDB" id="A0A432VWG1"/>
<evidence type="ECO:0000256" key="6">
    <source>
        <dbReference type="ARBA" id="ARBA00022692"/>
    </source>
</evidence>
<keyword evidence="5" id="KW-0349">Heme</keyword>
<keyword evidence="6 13" id="KW-0812">Transmembrane</keyword>
<evidence type="ECO:0000256" key="10">
    <source>
        <dbReference type="ARBA" id="ARBA00023004"/>
    </source>
</evidence>
<comment type="caution">
    <text evidence="15">The sequence shown here is derived from an EMBL/GenBank/DDBJ whole genome shotgun (WGS) entry which is preliminary data.</text>
</comment>
<comment type="subcellular location">
    <subcellularLocation>
        <location evidence="2">Cell membrane</location>
        <topology evidence="2">Multi-pass membrane protein</topology>
    </subcellularLocation>
</comment>
<dbReference type="Gene3D" id="1.20.950.20">
    <property type="entry name" value="Transmembrane di-heme cytochromes, Chain C"/>
    <property type="match status" value="2"/>
</dbReference>
<comment type="cofactor">
    <cofactor evidence="1">
        <name>heme b</name>
        <dbReference type="ChEBI" id="CHEBI:60344"/>
    </cofactor>
</comment>
<protein>
    <submittedName>
        <fullName evidence="15">Cytochrome B</fullName>
    </submittedName>
</protein>
<evidence type="ECO:0000256" key="4">
    <source>
        <dbReference type="ARBA" id="ARBA00022475"/>
    </source>
</evidence>
<feature type="domain" description="Cytochrome b561 bacterial/Ni-hydrogenase" evidence="14">
    <location>
        <begin position="7"/>
        <end position="175"/>
    </location>
</feature>
<evidence type="ECO:0000256" key="9">
    <source>
        <dbReference type="ARBA" id="ARBA00022989"/>
    </source>
</evidence>
<dbReference type="Pfam" id="PF01292">
    <property type="entry name" value="Ni_hydr_CYTB"/>
    <property type="match status" value="1"/>
</dbReference>
<keyword evidence="4" id="KW-1003">Cell membrane</keyword>
<evidence type="ECO:0000256" key="13">
    <source>
        <dbReference type="SAM" id="Phobius"/>
    </source>
</evidence>
<dbReference type="PANTHER" id="PTHR30529">
    <property type="entry name" value="CYTOCHROME B561"/>
    <property type="match status" value="1"/>
</dbReference>
<dbReference type="PANTHER" id="PTHR30529:SF6">
    <property type="entry name" value="BLL0291 PROTEIN"/>
    <property type="match status" value="1"/>
</dbReference>
<dbReference type="SUPFAM" id="SSF81342">
    <property type="entry name" value="Transmembrane di-heme cytochromes"/>
    <property type="match status" value="1"/>
</dbReference>
<dbReference type="InterPro" id="IPR016174">
    <property type="entry name" value="Di-haem_cyt_TM"/>
</dbReference>
<accession>A0A432VWG1</accession>
<comment type="similarity">
    <text evidence="12">Belongs to the cytochrome b561 family.</text>
</comment>